<evidence type="ECO:0000259" key="4">
    <source>
        <dbReference type="PROSITE" id="PS51858"/>
    </source>
</evidence>
<organism evidence="5 6">
    <name type="scientific">Oryza meyeriana var. granulata</name>
    <dbReference type="NCBI Taxonomy" id="110450"/>
    <lineage>
        <taxon>Eukaryota</taxon>
        <taxon>Viridiplantae</taxon>
        <taxon>Streptophyta</taxon>
        <taxon>Embryophyta</taxon>
        <taxon>Tracheophyta</taxon>
        <taxon>Spermatophyta</taxon>
        <taxon>Magnoliopsida</taxon>
        <taxon>Liliopsida</taxon>
        <taxon>Poales</taxon>
        <taxon>Poaceae</taxon>
        <taxon>BOP clade</taxon>
        <taxon>Oryzoideae</taxon>
        <taxon>Oryzeae</taxon>
        <taxon>Oryzinae</taxon>
        <taxon>Oryza</taxon>
        <taxon>Oryza meyeriana</taxon>
    </lineage>
</organism>
<dbReference type="OrthoDB" id="412286at2759"/>
<evidence type="ECO:0000256" key="1">
    <source>
        <dbReference type="ARBA" id="ARBA00008140"/>
    </source>
</evidence>
<proteinExistence type="inferred from homology"/>
<dbReference type="InterPro" id="IPR042266">
    <property type="entry name" value="PPPDE_sf"/>
</dbReference>
<evidence type="ECO:0000313" key="6">
    <source>
        <dbReference type="Proteomes" id="UP000479710"/>
    </source>
</evidence>
<dbReference type="PANTHER" id="PTHR12378">
    <property type="entry name" value="DESUMOYLATING ISOPEPTIDASE"/>
    <property type="match status" value="1"/>
</dbReference>
<dbReference type="PANTHER" id="PTHR12378:SF10">
    <property type="entry name" value="OS04G0548000 PROTEIN"/>
    <property type="match status" value="1"/>
</dbReference>
<comment type="caution">
    <text evidence="5">The sequence shown here is derived from an EMBL/GenBank/DDBJ whole genome shotgun (WGS) entry which is preliminary data.</text>
</comment>
<keyword evidence="6" id="KW-1185">Reference proteome</keyword>
<keyword evidence="3" id="KW-0378">Hydrolase</keyword>
<comment type="similarity">
    <text evidence="1">Belongs to the DeSI family.</text>
</comment>
<reference evidence="5 6" key="1">
    <citation type="submission" date="2019-11" db="EMBL/GenBank/DDBJ databases">
        <title>Whole genome sequence of Oryza granulata.</title>
        <authorList>
            <person name="Li W."/>
        </authorList>
    </citation>
    <scope>NUCLEOTIDE SEQUENCE [LARGE SCALE GENOMIC DNA]</scope>
    <source>
        <strain evidence="6">cv. Menghai</strain>
        <tissue evidence="5">Leaf</tissue>
    </source>
</reference>
<evidence type="ECO:0000313" key="5">
    <source>
        <dbReference type="EMBL" id="KAF0894441.1"/>
    </source>
</evidence>
<accession>A0A6G1C338</accession>
<feature type="domain" description="PPPDE" evidence="4">
    <location>
        <begin position="10"/>
        <end position="111"/>
    </location>
</feature>
<dbReference type="EMBL" id="SPHZ02000011">
    <property type="protein sequence ID" value="KAF0894441.1"/>
    <property type="molecule type" value="Genomic_DNA"/>
</dbReference>
<dbReference type="PROSITE" id="PS51858">
    <property type="entry name" value="PPPDE"/>
    <property type="match status" value="1"/>
</dbReference>
<dbReference type="AlphaFoldDB" id="A0A6G1C338"/>
<protein>
    <recommendedName>
        <fullName evidence="4">PPPDE domain-containing protein</fullName>
    </recommendedName>
</protein>
<keyword evidence="2" id="KW-0645">Protease</keyword>
<dbReference type="InterPro" id="IPR008580">
    <property type="entry name" value="PPPDE_dom"/>
</dbReference>
<dbReference type="Pfam" id="PF05903">
    <property type="entry name" value="Peptidase_C97"/>
    <property type="match status" value="1"/>
</dbReference>
<gene>
    <name evidence="5" type="ORF">E2562_039011</name>
</gene>
<dbReference type="GO" id="GO:0016579">
    <property type="term" value="P:protein deubiquitination"/>
    <property type="evidence" value="ECO:0007669"/>
    <property type="project" value="TreeGrafter"/>
</dbReference>
<dbReference type="SMART" id="SM01179">
    <property type="entry name" value="DUF862"/>
    <property type="match status" value="1"/>
</dbReference>
<name>A0A6G1C338_9ORYZ</name>
<dbReference type="Proteomes" id="UP000479710">
    <property type="component" value="Unassembled WGS sequence"/>
</dbReference>
<evidence type="ECO:0000256" key="3">
    <source>
        <dbReference type="ARBA" id="ARBA00022801"/>
    </source>
</evidence>
<evidence type="ECO:0000256" key="2">
    <source>
        <dbReference type="ARBA" id="ARBA00022670"/>
    </source>
</evidence>
<dbReference type="Gene3D" id="3.90.1720.30">
    <property type="entry name" value="PPPDE domains"/>
    <property type="match status" value="1"/>
</dbReference>
<sequence>MVVQNSGGAASVVINVYDLTPMNNYLYWFDLSIYHSGIEGVPNEWVFEVEPKNCHGFVYRRSVPMGTTRMSRAEFRSFIGNLAGKYNGNAYHLISKMIRCKLVGPPQKRKF</sequence>
<dbReference type="GO" id="GO:0006508">
    <property type="term" value="P:proteolysis"/>
    <property type="evidence" value="ECO:0007669"/>
    <property type="project" value="UniProtKB-KW"/>
</dbReference>
<dbReference type="GO" id="GO:0101005">
    <property type="term" value="F:deubiquitinase activity"/>
    <property type="evidence" value="ECO:0007669"/>
    <property type="project" value="TreeGrafter"/>
</dbReference>